<dbReference type="AlphaFoldDB" id="A0A1H3DYH7"/>
<organism evidence="4 5">
    <name type="scientific">Halopenitus persicus</name>
    <dbReference type="NCBI Taxonomy" id="1048396"/>
    <lineage>
        <taxon>Archaea</taxon>
        <taxon>Methanobacteriati</taxon>
        <taxon>Methanobacteriota</taxon>
        <taxon>Stenosarchaea group</taxon>
        <taxon>Halobacteria</taxon>
        <taxon>Halobacteriales</taxon>
        <taxon>Haloferacaceae</taxon>
        <taxon>Halopenitus</taxon>
    </lineage>
</organism>
<dbReference type="PANTHER" id="PTHR48081">
    <property type="entry name" value="AB HYDROLASE SUPERFAMILY PROTEIN C4A8.06C"/>
    <property type="match status" value="1"/>
</dbReference>
<feature type="domain" description="Alpha/beta hydrolase fold-3" evidence="3">
    <location>
        <begin position="90"/>
        <end position="298"/>
    </location>
</feature>
<dbReference type="EMBL" id="FNPC01000001">
    <property type="protein sequence ID" value="SDX71118.1"/>
    <property type="molecule type" value="Genomic_DNA"/>
</dbReference>
<protein>
    <submittedName>
        <fullName evidence="4">Acetyl esterase</fullName>
    </submittedName>
</protein>
<dbReference type="SUPFAM" id="SSF53474">
    <property type="entry name" value="alpha/beta-Hydrolases"/>
    <property type="match status" value="1"/>
</dbReference>
<dbReference type="Gene3D" id="3.40.50.1820">
    <property type="entry name" value="alpha/beta hydrolase"/>
    <property type="match status" value="1"/>
</dbReference>
<dbReference type="GO" id="GO:0016787">
    <property type="term" value="F:hydrolase activity"/>
    <property type="evidence" value="ECO:0007669"/>
    <property type="project" value="UniProtKB-KW"/>
</dbReference>
<accession>A0A1H3DYH7</accession>
<dbReference type="FunFam" id="3.40.50.1820:FF:000089">
    <property type="entry name" value="Alpha/beta hydrolase"/>
    <property type="match status" value="1"/>
</dbReference>
<dbReference type="PROSITE" id="PS00122">
    <property type="entry name" value="CARBOXYLESTERASE_B_1"/>
    <property type="match status" value="1"/>
</dbReference>
<proteinExistence type="predicted"/>
<gene>
    <name evidence="4" type="ORF">SAMN05216564_101193</name>
</gene>
<dbReference type="InterPro" id="IPR013094">
    <property type="entry name" value="AB_hydrolase_3"/>
</dbReference>
<sequence length="330" mass="35802">MATDLDPQAKAVLDERSDETVPRSHTLSVATYRERFRDLFAHQSNEPVGRIQDFAIPGPDSDVPIRTYHPDRDQIDGEKQLDGEGQPPVVVFFHGGGWVLGDLDCFDNLCTRVTNESGCIVVSVGYRRAPEHPFPAAVTDCYAATEWVAENAADFGGDPDRLAVVGNSAGGTLATVVSLMARDRDGPDIDQQVLLYPVVNAERLRTFESYETVGSGYWLTMGSMRLFYEAYIEDPVDYRNVYAFPLQADDLSGLPPATILTAGYDPLRDEGSAYADALEADGVPVVRRHYGGQIHDFLSLTDDLDAAEGAIATIADDLTDAFTAASGGGE</sequence>
<dbReference type="InterPro" id="IPR050300">
    <property type="entry name" value="GDXG_lipolytic_enzyme"/>
</dbReference>
<evidence type="ECO:0000313" key="4">
    <source>
        <dbReference type="EMBL" id="SDX71118.1"/>
    </source>
</evidence>
<dbReference type="InterPro" id="IPR029058">
    <property type="entry name" value="AB_hydrolase_fold"/>
</dbReference>
<evidence type="ECO:0000313" key="5">
    <source>
        <dbReference type="Proteomes" id="UP000199079"/>
    </source>
</evidence>
<dbReference type="Proteomes" id="UP000199079">
    <property type="component" value="Unassembled WGS sequence"/>
</dbReference>
<dbReference type="InterPro" id="IPR019826">
    <property type="entry name" value="Carboxylesterase_B_AS"/>
</dbReference>
<dbReference type="PANTHER" id="PTHR48081:SF8">
    <property type="entry name" value="ALPHA_BETA HYDROLASE FOLD-3 DOMAIN-CONTAINING PROTEIN-RELATED"/>
    <property type="match status" value="1"/>
</dbReference>
<feature type="region of interest" description="Disordered" evidence="2">
    <location>
        <begin position="1"/>
        <end position="20"/>
    </location>
</feature>
<reference evidence="5" key="1">
    <citation type="submission" date="2016-10" db="EMBL/GenBank/DDBJ databases">
        <authorList>
            <person name="Varghese N."/>
            <person name="Submissions S."/>
        </authorList>
    </citation>
    <scope>NUCLEOTIDE SEQUENCE [LARGE SCALE GENOMIC DNA]</scope>
    <source>
        <strain evidence="5">DC30,IBRC 10041,KCTC 4046</strain>
    </source>
</reference>
<evidence type="ECO:0000259" key="3">
    <source>
        <dbReference type="Pfam" id="PF07859"/>
    </source>
</evidence>
<keyword evidence="5" id="KW-1185">Reference proteome</keyword>
<keyword evidence="1" id="KW-0378">Hydrolase</keyword>
<name>A0A1H3DYH7_9EURY</name>
<dbReference type="Pfam" id="PF07859">
    <property type="entry name" value="Abhydrolase_3"/>
    <property type="match status" value="1"/>
</dbReference>
<evidence type="ECO:0000256" key="2">
    <source>
        <dbReference type="SAM" id="MobiDB-lite"/>
    </source>
</evidence>
<dbReference type="OrthoDB" id="33195at2157"/>
<evidence type="ECO:0000256" key="1">
    <source>
        <dbReference type="ARBA" id="ARBA00022801"/>
    </source>
</evidence>
<dbReference type="RefSeq" id="WP_092730302.1">
    <property type="nucleotide sequence ID" value="NZ_FNPC01000001.1"/>
</dbReference>